<dbReference type="PROSITE" id="PS00893">
    <property type="entry name" value="NUDIX_BOX"/>
    <property type="match status" value="1"/>
</dbReference>
<keyword evidence="2 4" id="KW-0378">Hydrolase</keyword>
<dbReference type="InterPro" id="IPR000086">
    <property type="entry name" value="NUDIX_hydrolase_dom"/>
</dbReference>
<dbReference type="InterPro" id="IPR020476">
    <property type="entry name" value="Nudix_hydrolase"/>
</dbReference>
<dbReference type="PANTHER" id="PTHR43046">
    <property type="entry name" value="GDP-MANNOSE MANNOSYL HYDROLASE"/>
    <property type="match status" value="1"/>
</dbReference>
<dbReference type="InterPro" id="IPR015797">
    <property type="entry name" value="NUDIX_hydrolase-like_dom_sf"/>
</dbReference>
<dbReference type="SUPFAM" id="SSF55729">
    <property type="entry name" value="Acyl-CoA N-acyltransferases (Nat)"/>
    <property type="match status" value="1"/>
</dbReference>
<protein>
    <submittedName>
        <fullName evidence="7">GNAT family N-acetyltransferase</fullName>
        <ecNumber evidence="7">2.3.1.-</ecNumber>
    </submittedName>
</protein>
<dbReference type="Pfam" id="PF00293">
    <property type="entry name" value="NUDIX"/>
    <property type="match status" value="1"/>
</dbReference>
<dbReference type="CDD" id="cd04301">
    <property type="entry name" value="NAT_SF"/>
    <property type="match status" value="1"/>
</dbReference>
<evidence type="ECO:0000256" key="4">
    <source>
        <dbReference type="RuleBase" id="RU003476"/>
    </source>
</evidence>
<comment type="similarity">
    <text evidence="4">Belongs to the Nudix hydrolase family.</text>
</comment>
<dbReference type="SUPFAM" id="SSF55811">
    <property type="entry name" value="Nudix"/>
    <property type="match status" value="1"/>
</dbReference>
<accession>A0ABS8JV93</accession>
<dbReference type="PRINTS" id="PR00502">
    <property type="entry name" value="NUDIXFAMILY"/>
</dbReference>
<comment type="caution">
    <text evidence="7">The sequence shown here is derived from an EMBL/GenBank/DDBJ whole genome shotgun (WGS) entry which is preliminary data.</text>
</comment>
<sequence length="326" mass="36817">MASLRIRRASANDVPILTRIRNDAHETKLTHRDYAWGKEGDGFSERWVRNNVFQRTVYVVELDGDPVGTFVLDLDDEKHWGPQEPVGGYVHGLCVRKGFNGRGLGNFMLDWCGDKLSALDRRFIRLDCAVHNVRLCAYYESLGFIRVGQYTDSKAGGYVWSLYEKSAHPMRKRPSARLLITTPKRRVLLFRFVHKTGALAGQAYWATPGGGVEHGETFADAAIRELREETGICTAQVSQSVAQREVLLQLPDGEHVLAIEQYFVVGIDTESISRAGWTADERAVMADHRWWSRDELCSTKETIYPEGLVQMLDNGGVFDAVRPLWA</sequence>
<evidence type="ECO:0000256" key="3">
    <source>
        <dbReference type="ARBA" id="ARBA00022842"/>
    </source>
</evidence>
<dbReference type="PANTHER" id="PTHR43046:SF12">
    <property type="entry name" value="GDP-MANNOSE MANNOSYL HYDROLASE"/>
    <property type="match status" value="1"/>
</dbReference>
<keyword evidence="7" id="KW-0012">Acyltransferase</keyword>
<name>A0ABS8JV93_9BURK</name>
<dbReference type="InterPro" id="IPR000182">
    <property type="entry name" value="GNAT_dom"/>
</dbReference>
<organism evidence="7 8">
    <name type="scientific">Paraburkholderia sejongensis</name>
    <dbReference type="NCBI Taxonomy" id="2886946"/>
    <lineage>
        <taxon>Bacteria</taxon>
        <taxon>Pseudomonadati</taxon>
        <taxon>Pseudomonadota</taxon>
        <taxon>Betaproteobacteria</taxon>
        <taxon>Burkholderiales</taxon>
        <taxon>Burkholderiaceae</taxon>
        <taxon>Paraburkholderia</taxon>
    </lineage>
</organism>
<dbReference type="EMBL" id="JAJITD010000006">
    <property type="protein sequence ID" value="MCC8393826.1"/>
    <property type="molecule type" value="Genomic_DNA"/>
</dbReference>
<reference evidence="7 8" key="1">
    <citation type="submission" date="2021-11" db="EMBL/GenBank/DDBJ databases">
        <authorList>
            <person name="Oh E.-T."/>
            <person name="Kim S.-B."/>
        </authorList>
    </citation>
    <scope>NUCLEOTIDE SEQUENCE [LARGE SCALE GENOMIC DNA]</scope>
    <source>
        <strain evidence="7 8">MMS20-SJTR3</strain>
    </source>
</reference>
<dbReference type="InterPro" id="IPR020084">
    <property type="entry name" value="NUDIX_hydrolase_CS"/>
</dbReference>
<evidence type="ECO:0000256" key="2">
    <source>
        <dbReference type="ARBA" id="ARBA00022801"/>
    </source>
</evidence>
<dbReference type="PROSITE" id="PS51462">
    <property type="entry name" value="NUDIX"/>
    <property type="match status" value="1"/>
</dbReference>
<dbReference type="Pfam" id="PF00583">
    <property type="entry name" value="Acetyltransf_1"/>
    <property type="match status" value="1"/>
</dbReference>
<gene>
    <name evidence="7" type="ORF">LJ656_14610</name>
</gene>
<dbReference type="GO" id="GO:0016746">
    <property type="term" value="F:acyltransferase activity"/>
    <property type="evidence" value="ECO:0007669"/>
    <property type="project" value="UniProtKB-KW"/>
</dbReference>
<evidence type="ECO:0000313" key="8">
    <source>
        <dbReference type="Proteomes" id="UP001431019"/>
    </source>
</evidence>
<dbReference type="InterPro" id="IPR016181">
    <property type="entry name" value="Acyl_CoA_acyltransferase"/>
</dbReference>
<evidence type="ECO:0000259" key="5">
    <source>
        <dbReference type="PROSITE" id="PS51186"/>
    </source>
</evidence>
<evidence type="ECO:0000313" key="7">
    <source>
        <dbReference type="EMBL" id="MCC8393826.1"/>
    </source>
</evidence>
<keyword evidence="7" id="KW-0808">Transferase</keyword>
<dbReference type="RefSeq" id="WP_230510121.1">
    <property type="nucleotide sequence ID" value="NZ_JAJITD010000006.1"/>
</dbReference>
<keyword evidence="8" id="KW-1185">Reference proteome</keyword>
<proteinExistence type="inferred from homology"/>
<evidence type="ECO:0000256" key="1">
    <source>
        <dbReference type="ARBA" id="ARBA00001946"/>
    </source>
</evidence>
<evidence type="ECO:0000259" key="6">
    <source>
        <dbReference type="PROSITE" id="PS51462"/>
    </source>
</evidence>
<feature type="domain" description="N-acetyltransferase" evidence="5">
    <location>
        <begin position="4"/>
        <end position="165"/>
    </location>
</feature>
<keyword evidence="3" id="KW-0460">Magnesium</keyword>
<dbReference type="PROSITE" id="PS51186">
    <property type="entry name" value="GNAT"/>
    <property type="match status" value="1"/>
</dbReference>
<dbReference type="CDD" id="cd04685">
    <property type="entry name" value="NUDIX_Hydrolase"/>
    <property type="match status" value="1"/>
</dbReference>
<comment type="cofactor">
    <cofactor evidence="1">
        <name>Mg(2+)</name>
        <dbReference type="ChEBI" id="CHEBI:18420"/>
    </cofactor>
</comment>
<dbReference type="Gene3D" id="3.90.79.10">
    <property type="entry name" value="Nucleoside Triphosphate Pyrophosphohydrolase"/>
    <property type="match status" value="1"/>
</dbReference>
<feature type="domain" description="Nudix hydrolase" evidence="6">
    <location>
        <begin position="170"/>
        <end position="312"/>
    </location>
</feature>
<dbReference type="Gene3D" id="3.40.630.30">
    <property type="match status" value="1"/>
</dbReference>
<dbReference type="Proteomes" id="UP001431019">
    <property type="component" value="Unassembled WGS sequence"/>
</dbReference>
<dbReference type="EC" id="2.3.1.-" evidence="7"/>